<keyword evidence="4" id="KW-1185">Reference proteome</keyword>
<organism evidence="3 4">
    <name type="scientific">Ideonella livida</name>
    <dbReference type="NCBI Taxonomy" id="2707176"/>
    <lineage>
        <taxon>Bacteria</taxon>
        <taxon>Pseudomonadati</taxon>
        <taxon>Pseudomonadota</taxon>
        <taxon>Betaproteobacteria</taxon>
        <taxon>Burkholderiales</taxon>
        <taxon>Sphaerotilaceae</taxon>
        <taxon>Ideonella</taxon>
    </lineage>
</organism>
<evidence type="ECO:0000256" key="2">
    <source>
        <dbReference type="SAM" id="SignalP"/>
    </source>
</evidence>
<evidence type="ECO:0000313" key="4">
    <source>
        <dbReference type="Proteomes" id="UP000484255"/>
    </source>
</evidence>
<dbReference type="AlphaFoldDB" id="A0A7C9PF87"/>
<comment type="caution">
    <text evidence="3">The sequence shown here is derived from an EMBL/GenBank/DDBJ whole genome shotgun (WGS) entry which is preliminary data.</text>
</comment>
<keyword evidence="2" id="KW-0732">Signal</keyword>
<feature type="signal peptide" evidence="2">
    <location>
        <begin position="1"/>
        <end position="29"/>
    </location>
</feature>
<accession>A0A7C9PF87</accession>
<dbReference type="Proteomes" id="UP000484255">
    <property type="component" value="Unassembled WGS sequence"/>
</dbReference>
<name>A0A7C9PF87_9BURK</name>
<sequence>MSPLKPLTSPALLPALLLGLALVAPAAQAQGKTGTLGGQPPAAGGKIMTKDELRACLGQQDGLTQRRKALEEAIARHNQVREPLDRQREALAGERAAVEQVMQALRSLRAQEAEHDARQRDWQQRLARLDTNPDGLSRGQIERQRAQLEQERLALNKARHDWASDYERRAGEADAQVAQFNQRSQGLDPQFSAWNATKAQLDQQSQDLDLDREEWRLSCGSRRFREDDEKALRAGK</sequence>
<proteinExistence type="predicted"/>
<feature type="chain" id="PRO_5028830261" evidence="2">
    <location>
        <begin position="30"/>
        <end position="236"/>
    </location>
</feature>
<feature type="coiled-coil region" evidence="1">
    <location>
        <begin position="138"/>
        <end position="183"/>
    </location>
</feature>
<evidence type="ECO:0000256" key="1">
    <source>
        <dbReference type="SAM" id="Coils"/>
    </source>
</evidence>
<reference evidence="3 4" key="1">
    <citation type="submission" date="2020-02" db="EMBL/GenBank/DDBJ databases">
        <title>Ideonella bacterium strain TBM-1.</title>
        <authorList>
            <person name="Chen W.-M."/>
        </authorList>
    </citation>
    <scope>NUCLEOTIDE SEQUENCE [LARGE SCALE GENOMIC DNA]</scope>
    <source>
        <strain evidence="3 4">TBM-1</strain>
    </source>
</reference>
<dbReference type="RefSeq" id="WP_163455771.1">
    <property type="nucleotide sequence ID" value="NZ_JAAGOH010000001.1"/>
</dbReference>
<protein>
    <submittedName>
        <fullName evidence="3">Uncharacterized protein</fullName>
    </submittedName>
</protein>
<keyword evidence="1" id="KW-0175">Coiled coil</keyword>
<gene>
    <name evidence="3" type="ORF">G3A44_01845</name>
</gene>
<evidence type="ECO:0000313" key="3">
    <source>
        <dbReference type="EMBL" id="NDY89932.1"/>
    </source>
</evidence>
<dbReference type="EMBL" id="JAAGOH010000001">
    <property type="protein sequence ID" value="NDY89932.1"/>
    <property type="molecule type" value="Genomic_DNA"/>
</dbReference>